<gene>
    <name evidence="1" type="ORF">DPM12_17690</name>
</gene>
<dbReference type="AlphaFoldDB" id="A0A329QFD7"/>
<evidence type="ECO:0000313" key="1">
    <source>
        <dbReference type="EMBL" id="RAW11173.1"/>
    </source>
</evidence>
<comment type="caution">
    <text evidence="1">The sequence shown here is derived from an EMBL/GenBank/DDBJ whole genome shotgun (WGS) entry which is preliminary data.</text>
</comment>
<dbReference type="Proteomes" id="UP000250462">
    <property type="component" value="Unassembled WGS sequence"/>
</dbReference>
<dbReference type="EMBL" id="QMIG01000022">
    <property type="protein sequence ID" value="RAW11173.1"/>
    <property type="molecule type" value="Genomic_DNA"/>
</dbReference>
<name>A0A329QFD7_9ACTN</name>
<evidence type="ECO:0000313" key="2">
    <source>
        <dbReference type="Proteomes" id="UP000250462"/>
    </source>
</evidence>
<proteinExistence type="predicted"/>
<sequence>MRAKRIKSGSRKGEPWFDTKINQFGATIWIRSHPRDTRWDIGGDIQDRLEPVPVCDGPGKGPQALTDAMARAV</sequence>
<protein>
    <submittedName>
        <fullName evidence="1">Uncharacterized protein</fullName>
    </submittedName>
</protein>
<keyword evidence="2" id="KW-1185">Reference proteome</keyword>
<organism evidence="1 2">
    <name type="scientific">Phytoactinopolyspora halophila</name>
    <dbReference type="NCBI Taxonomy" id="1981511"/>
    <lineage>
        <taxon>Bacteria</taxon>
        <taxon>Bacillati</taxon>
        <taxon>Actinomycetota</taxon>
        <taxon>Actinomycetes</taxon>
        <taxon>Jiangellales</taxon>
        <taxon>Jiangellaceae</taxon>
        <taxon>Phytoactinopolyspora</taxon>
    </lineage>
</organism>
<reference evidence="1 2" key="1">
    <citation type="submission" date="2018-06" db="EMBL/GenBank/DDBJ databases">
        <title>Phytoactinopolyspora halophila sp. nov., a novel halophilic actinomycete isolated from a saline soil in China.</title>
        <authorList>
            <person name="Tang S.-K."/>
        </authorList>
    </citation>
    <scope>NUCLEOTIDE SEQUENCE [LARGE SCALE GENOMIC DNA]</scope>
    <source>
        <strain evidence="1 2">YIM 96934</strain>
    </source>
</reference>
<accession>A0A329QFD7</accession>